<evidence type="ECO:0000256" key="1">
    <source>
        <dbReference type="ARBA" id="ARBA00010371"/>
    </source>
</evidence>
<dbReference type="Gene3D" id="3.40.50.720">
    <property type="entry name" value="NAD(P)-binding Rossmann-like Domain"/>
    <property type="match status" value="1"/>
</dbReference>
<evidence type="ECO:0000259" key="6">
    <source>
        <dbReference type="SMART" id="SM00829"/>
    </source>
</evidence>
<feature type="domain" description="Enoyl reductase (ER)" evidence="6">
    <location>
        <begin position="11"/>
        <end position="323"/>
    </location>
</feature>
<evidence type="ECO:0000256" key="4">
    <source>
        <dbReference type="ARBA" id="ARBA00038919"/>
    </source>
</evidence>
<comment type="similarity">
    <text evidence="1">Belongs to the zinc-containing alcohol dehydrogenase family. Quinone oxidoreductase subfamily.</text>
</comment>
<dbReference type="EC" id="1.6.5.5" evidence="4"/>
<dbReference type="FunFam" id="3.40.50.720:FF:000053">
    <property type="entry name" value="Quinone oxidoreductase 1"/>
    <property type="match status" value="1"/>
</dbReference>
<comment type="caution">
    <text evidence="7">The sequence shown here is derived from an EMBL/GenBank/DDBJ whole genome shotgun (WGS) entry which is preliminary data.</text>
</comment>
<dbReference type="InterPro" id="IPR013149">
    <property type="entry name" value="ADH-like_C"/>
</dbReference>
<comment type="catalytic activity">
    <reaction evidence="5">
        <text>2 a quinone + NADPH + H(+) = 2 a 1,4-benzosemiquinone + NADP(+)</text>
        <dbReference type="Rhea" id="RHEA:14269"/>
        <dbReference type="ChEBI" id="CHEBI:15378"/>
        <dbReference type="ChEBI" id="CHEBI:57783"/>
        <dbReference type="ChEBI" id="CHEBI:58349"/>
        <dbReference type="ChEBI" id="CHEBI:132124"/>
        <dbReference type="ChEBI" id="CHEBI:134225"/>
        <dbReference type="EC" id="1.6.5.5"/>
    </reaction>
</comment>
<keyword evidence="2" id="KW-0521">NADP</keyword>
<organism evidence="7 8">
    <name type="scientific">Spiribacter aquaticus</name>
    <dbReference type="NCBI Taxonomy" id="1935996"/>
    <lineage>
        <taxon>Bacteria</taxon>
        <taxon>Pseudomonadati</taxon>
        <taxon>Pseudomonadota</taxon>
        <taxon>Gammaproteobacteria</taxon>
        <taxon>Chromatiales</taxon>
        <taxon>Ectothiorhodospiraceae</taxon>
        <taxon>Spiribacter</taxon>
    </lineage>
</organism>
<dbReference type="GO" id="GO:0070402">
    <property type="term" value="F:NADPH binding"/>
    <property type="evidence" value="ECO:0007669"/>
    <property type="project" value="TreeGrafter"/>
</dbReference>
<protein>
    <recommendedName>
        <fullName evidence="4">NADPH:quinone reductase</fullName>
        <ecNumber evidence="4">1.6.5.5</ecNumber>
    </recommendedName>
</protein>
<dbReference type="InterPro" id="IPR013154">
    <property type="entry name" value="ADH-like_N"/>
</dbReference>
<reference evidence="7 8" key="1">
    <citation type="submission" date="2019-07" db="EMBL/GenBank/DDBJ databases">
        <title>Reclasification of Spiribacter aquaticus.</title>
        <authorList>
            <person name="Leon M.J."/>
            <person name="Sanchez-Porro C."/>
            <person name="Ventosa A."/>
        </authorList>
    </citation>
    <scope>NUCLEOTIDE SEQUENCE [LARGE SCALE GENOMIC DNA]</scope>
    <source>
        <strain evidence="7 8">SP30</strain>
    </source>
</reference>
<dbReference type="GO" id="GO:0003960">
    <property type="term" value="F:quinone reductase (NADPH) activity"/>
    <property type="evidence" value="ECO:0007669"/>
    <property type="project" value="UniProtKB-EC"/>
</dbReference>
<evidence type="ECO:0000256" key="2">
    <source>
        <dbReference type="ARBA" id="ARBA00022857"/>
    </source>
</evidence>
<dbReference type="PANTHER" id="PTHR48106:SF13">
    <property type="entry name" value="QUINONE OXIDOREDUCTASE-RELATED"/>
    <property type="match status" value="1"/>
</dbReference>
<dbReference type="CDD" id="cd05286">
    <property type="entry name" value="QOR2"/>
    <property type="match status" value="1"/>
</dbReference>
<dbReference type="PANTHER" id="PTHR48106">
    <property type="entry name" value="QUINONE OXIDOREDUCTASE PIG3-RELATED"/>
    <property type="match status" value="1"/>
</dbReference>
<dbReference type="Pfam" id="PF08240">
    <property type="entry name" value="ADH_N"/>
    <property type="match status" value="1"/>
</dbReference>
<evidence type="ECO:0000313" key="7">
    <source>
        <dbReference type="EMBL" id="TVO66336.1"/>
    </source>
</evidence>
<dbReference type="RefSeq" id="WP_144346894.1">
    <property type="nucleotide sequence ID" value="NZ_VMKP01000001.1"/>
</dbReference>
<dbReference type="InterPro" id="IPR011032">
    <property type="entry name" value="GroES-like_sf"/>
</dbReference>
<proteinExistence type="inferred from homology"/>
<dbReference type="SUPFAM" id="SSF51735">
    <property type="entry name" value="NAD(P)-binding Rossmann-fold domains"/>
    <property type="match status" value="1"/>
</dbReference>
<dbReference type="SUPFAM" id="SSF50129">
    <property type="entry name" value="GroES-like"/>
    <property type="match status" value="1"/>
</dbReference>
<dbReference type="Pfam" id="PF00107">
    <property type="entry name" value="ADH_zinc_N"/>
    <property type="match status" value="1"/>
</dbReference>
<dbReference type="InterPro" id="IPR036291">
    <property type="entry name" value="NAD(P)-bd_dom_sf"/>
</dbReference>
<accession>A0A557RMH8</accession>
<evidence type="ECO:0000256" key="5">
    <source>
        <dbReference type="ARBA" id="ARBA00048980"/>
    </source>
</evidence>
<name>A0A557RMH8_9GAMM</name>
<keyword evidence="8" id="KW-1185">Reference proteome</keyword>
<evidence type="ECO:0000313" key="8">
    <source>
        <dbReference type="Proteomes" id="UP000316688"/>
    </source>
</evidence>
<keyword evidence="3" id="KW-0560">Oxidoreductase</keyword>
<dbReference type="GO" id="GO:0005829">
    <property type="term" value="C:cytosol"/>
    <property type="evidence" value="ECO:0007669"/>
    <property type="project" value="TreeGrafter"/>
</dbReference>
<dbReference type="InterPro" id="IPR047618">
    <property type="entry name" value="QOR-like"/>
</dbReference>
<sequence length="325" mass="33908">MNQAIRIESFGGPDELRLADTAAVTPGPGEVHIRQTHIGVNYIDVYFRTGLYRPAQMPFTPGLEAAGEVLAVGDGVDTLTPGQRVAYVGGPPGAYARERVISADRVVALPAAITSERAAAMMLKGMTAHMLLERVHAVGPGDRVLIHAAAGGVGLLLCQWAHHLGATVIGTVGSAEKAEQARAHGCHHPVLYRDESVSERVHALTDGKGVQVVYDSVGADTLTASLACLAKRGLLVSFGQSSGAPPAIEVGQLAAGGSLFLTRPSLFDYIGTPAELQAAADALFARVVAGDLQIHIDSEWPLAEAGAAHQRLESRQSSGSIILRA</sequence>
<dbReference type="GO" id="GO:0035925">
    <property type="term" value="F:mRNA 3'-UTR AU-rich region binding"/>
    <property type="evidence" value="ECO:0007669"/>
    <property type="project" value="TreeGrafter"/>
</dbReference>
<dbReference type="EMBL" id="VMKP01000001">
    <property type="protein sequence ID" value="TVO66336.1"/>
    <property type="molecule type" value="Genomic_DNA"/>
</dbReference>
<dbReference type="AlphaFoldDB" id="A0A557RMH8"/>
<dbReference type="Gene3D" id="3.90.180.10">
    <property type="entry name" value="Medium-chain alcohol dehydrogenases, catalytic domain"/>
    <property type="match status" value="1"/>
</dbReference>
<gene>
    <name evidence="7" type="ORF">FPL11_01200</name>
</gene>
<dbReference type="Proteomes" id="UP000316688">
    <property type="component" value="Unassembled WGS sequence"/>
</dbReference>
<evidence type="ECO:0000256" key="3">
    <source>
        <dbReference type="ARBA" id="ARBA00023002"/>
    </source>
</evidence>
<dbReference type="InterPro" id="IPR020843">
    <property type="entry name" value="ER"/>
</dbReference>
<dbReference type="SMART" id="SM00829">
    <property type="entry name" value="PKS_ER"/>
    <property type="match status" value="1"/>
</dbReference>